<organism evidence="2 3">
    <name type="scientific">Entamoeba invadens IP1</name>
    <dbReference type="NCBI Taxonomy" id="370355"/>
    <lineage>
        <taxon>Eukaryota</taxon>
        <taxon>Amoebozoa</taxon>
        <taxon>Evosea</taxon>
        <taxon>Archamoebae</taxon>
        <taxon>Mastigamoebida</taxon>
        <taxon>Entamoebidae</taxon>
        <taxon>Entamoeba</taxon>
    </lineage>
</organism>
<dbReference type="PANTHER" id="PTHR43016:SF13">
    <property type="entry name" value="PRESEQUENCE PROTEASE, MITOCHONDRIAL"/>
    <property type="match status" value="1"/>
</dbReference>
<dbReference type="SUPFAM" id="SSF63411">
    <property type="entry name" value="LuxS/MPP-like metallohydrolase"/>
    <property type="match status" value="4"/>
</dbReference>
<dbReference type="Pfam" id="PF05193">
    <property type="entry name" value="Peptidase_M16_C"/>
    <property type="match status" value="1"/>
</dbReference>
<keyword evidence="2" id="KW-0645">Protease</keyword>
<dbReference type="Gene3D" id="3.30.830.10">
    <property type="entry name" value="Metalloenzyme, LuxS/M16 peptidase-like"/>
    <property type="match status" value="4"/>
</dbReference>
<protein>
    <submittedName>
        <fullName evidence="2">Presequence protease 2, putative</fullName>
    </submittedName>
</protein>
<dbReference type="SMART" id="SM01264">
    <property type="entry name" value="M16C_associated"/>
    <property type="match status" value="1"/>
</dbReference>
<dbReference type="PANTHER" id="PTHR43016">
    <property type="entry name" value="PRESEQUENCE PROTEASE"/>
    <property type="match status" value="1"/>
</dbReference>
<dbReference type="OrthoDB" id="10250783at2759"/>
<dbReference type="GO" id="GO:0016485">
    <property type="term" value="P:protein processing"/>
    <property type="evidence" value="ECO:0007669"/>
    <property type="project" value="TreeGrafter"/>
</dbReference>
<dbReference type="GO" id="GO:0046872">
    <property type="term" value="F:metal ion binding"/>
    <property type="evidence" value="ECO:0007669"/>
    <property type="project" value="InterPro"/>
</dbReference>
<dbReference type="KEGG" id="eiv:EIN_075730"/>
<dbReference type="Proteomes" id="UP000014680">
    <property type="component" value="Unassembled WGS sequence"/>
</dbReference>
<dbReference type="GO" id="GO:0004222">
    <property type="term" value="F:metalloendopeptidase activity"/>
    <property type="evidence" value="ECO:0007669"/>
    <property type="project" value="TreeGrafter"/>
</dbReference>
<dbReference type="GO" id="GO:0005759">
    <property type="term" value="C:mitochondrial matrix"/>
    <property type="evidence" value="ECO:0007669"/>
    <property type="project" value="TreeGrafter"/>
</dbReference>
<proteinExistence type="predicted"/>
<gene>
    <name evidence="2" type="ORF">EIN_075730</name>
</gene>
<dbReference type="InterPro" id="IPR013578">
    <property type="entry name" value="Peptidase_M16C_assoc"/>
</dbReference>
<dbReference type="InterPro" id="IPR055130">
    <property type="entry name" value="PreP_C"/>
</dbReference>
<dbReference type="Pfam" id="PF08367">
    <property type="entry name" value="M16C_assoc"/>
    <property type="match status" value="1"/>
</dbReference>
<feature type="domain" description="Peptidase M16C associated" evidence="1">
    <location>
        <begin position="464"/>
        <end position="724"/>
    </location>
</feature>
<dbReference type="Pfam" id="PF22516">
    <property type="entry name" value="PreP_C"/>
    <property type="match status" value="1"/>
</dbReference>
<dbReference type="EMBL" id="KB207107">
    <property type="protein sequence ID" value="ELP84784.1"/>
    <property type="molecule type" value="Genomic_DNA"/>
</dbReference>
<keyword evidence="3" id="KW-1185">Reference proteome</keyword>
<dbReference type="OMA" id="PFFNMLR"/>
<accession>A0A0A1U1J9</accession>
<dbReference type="InterPro" id="IPR007863">
    <property type="entry name" value="Peptidase_M16_C"/>
</dbReference>
<evidence type="ECO:0000313" key="2">
    <source>
        <dbReference type="EMBL" id="ELP84784.1"/>
    </source>
</evidence>
<dbReference type="RefSeq" id="XP_004184130.1">
    <property type="nucleotide sequence ID" value="XM_004184082.1"/>
</dbReference>
<dbReference type="GeneID" id="14883762"/>
<evidence type="ECO:0000259" key="1">
    <source>
        <dbReference type="SMART" id="SM01264"/>
    </source>
</evidence>
<evidence type="ECO:0000313" key="3">
    <source>
        <dbReference type="Proteomes" id="UP000014680"/>
    </source>
</evidence>
<dbReference type="AlphaFoldDB" id="A0A0A1U1J9"/>
<dbReference type="VEuPathDB" id="AmoebaDB:EIN_075730"/>
<sequence length="986" mass="113666">MDKFKLVHQEHLPSFNLQAKKYKHIKTQATVIKLISSDTNMTFSISFKTPPTDDSGTPHIIEHSVFCGSQNYTTKEPFADLNRGSYQNYLNAWTAPDTTVFPASSTNFTDYKNLMKVYLDAVFLPKMKYEILPLAQEGFRWEKNDNGNYFGNGVVYNEVKDSDVDADEIILRNIRKMLYNGTYKFDYGGVTSHIEKIDYKDVQKYYLEHYTPTNSLTVLYSPDDLLETECEILDSYFSLYEISDVSHIKLDDTLNVLVSQSPHTTQQKPLCLEYPVETKEDEEDNDVFCVAWPLGEIDSELSFSLEVIQKMIEETDGVLEERLDAKNICDGVYIDFDTNYKSPLFAIFGSGCTRTKFNSFISVLFDQLTKFGEFGFGEEKELAAFKLVKFEEKECEDDDGDEPKGVLFSEMCSRLFSHDKSDLLEDFKVDEIAEKVRAKMDNKYYANIIKKFFLDNKNCVYVKCTASHNLMRKMTENEVQRHKEITQKFSEEKIANIENISNELKRRQSIEDTPQQKASIPVLKLSDISRKGCDFSMTKISKSDLYNSDIPTYYKSNSTNGILYFELRFDTPDFTKDQIVIMKLLSYSITSFGTKKHKVSQLNTLINSDFGDLAFSVTTVSNNRLGNSYEQTQKSHAQFTITAKLLYENIDHALQTLNEIMNETNFTLKMLEKKVEDYVSDTEDAWKADPSSVVSGRLQKYLGYYGELEDAIYGLSNYYKVRQFSKTFSKNGKLLLRKMKELYKTIFSDHRAKLYFSCDESVKDDVLNKFCVIQTFLDKSEVGPNIEISEEKQMNEFFVFPTNTNYVGMSFNFLKNGHPFDANLKALFEIIEKKFLWDKVRVEGGAYDGSLSYQANGNVCITSYKDPHISKTFDTFRKIPQFCETLKMSEEEIEQFIVGILAVYDAPTNPQIFFEYCVEKEVGNSVENFNELREQLFSVTLEKMKEKIHVITEGIQNAVCCVAGNKNQIEKAGEKFEHVVNIFKTK</sequence>
<reference evidence="2 3" key="1">
    <citation type="submission" date="2012-10" db="EMBL/GenBank/DDBJ databases">
        <authorList>
            <person name="Zafar N."/>
            <person name="Inman J."/>
            <person name="Hall N."/>
            <person name="Lorenzi H."/>
            <person name="Caler E."/>
        </authorList>
    </citation>
    <scope>NUCLEOTIDE SEQUENCE [LARGE SCALE GENOMIC DNA]</scope>
    <source>
        <strain evidence="2 3">IP1</strain>
    </source>
</reference>
<keyword evidence="2" id="KW-0378">Hydrolase</keyword>
<dbReference type="InterPro" id="IPR011249">
    <property type="entry name" value="Metalloenz_LuxS/M16"/>
</dbReference>
<name>A0A0A1U1J9_ENTIV</name>